<dbReference type="SUPFAM" id="SSF49503">
    <property type="entry name" value="Cupredoxins"/>
    <property type="match status" value="1"/>
</dbReference>
<dbReference type="InterPro" id="IPR008972">
    <property type="entry name" value="Cupredoxin"/>
</dbReference>
<dbReference type="OrthoDB" id="2331100at2759"/>
<evidence type="ECO:0008006" key="5">
    <source>
        <dbReference type="Google" id="ProtNLM"/>
    </source>
</evidence>
<sequence length="223" mass="23265">MHFSTLFAATALAGFAIAEDHIVSVGTKGTSQNIFTPNVTTAKNGDRVIFKFWPKAHSVVQAAFNSPCTPMDGGFWSGFVPTTDTETAAPTTFTVEITNETQPLWFYCSQGMHCQSGMVGVINPPNSETNTIEAFAEAASSASENESPEEEAPLVGTLSNSTTTMTPTASGAANTGSPTGAASALDVNKNLALSGALVKGFVGGDEMIQIIDFEATIETRALL</sequence>
<organism evidence="3 4">
    <name type="scientific">Lojkania enalia</name>
    <dbReference type="NCBI Taxonomy" id="147567"/>
    <lineage>
        <taxon>Eukaryota</taxon>
        <taxon>Fungi</taxon>
        <taxon>Dikarya</taxon>
        <taxon>Ascomycota</taxon>
        <taxon>Pezizomycotina</taxon>
        <taxon>Dothideomycetes</taxon>
        <taxon>Pleosporomycetidae</taxon>
        <taxon>Pleosporales</taxon>
        <taxon>Pleosporales incertae sedis</taxon>
        <taxon>Lojkania</taxon>
    </lineage>
</organism>
<dbReference type="PANTHER" id="PTHR34883:SF17">
    <property type="entry name" value="CUPREDOXIN"/>
    <property type="match status" value="1"/>
</dbReference>
<dbReference type="PANTHER" id="PTHR34883">
    <property type="entry name" value="SERINE-RICH PROTEIN, PUTATIVE-RELATED-RELATED"/>
    <property type="match status" value="1"/>
</dbReference>
<feature type="chain" id="PRO_5040202669" description="Cupredoxin" evidence="2">
    <location>
        <begin position="19"/>
        <end position="223"/>
    </location>
</feature>
<dbReference type="Proteomes" id="UP000800093">
    <property type="component" value="Unassembled WGS sequence"/>
</dbReference>
<proteinExistence type="predicted"/>
<keyword evidence="4" id="KW-1185">Reference proteome</keyword>
<dbReference type="EMBL" id="ML986580">
    <property type="protein sequence ID" value="KAF2269985.1"/>
    <property type="molecule type" value="Genomic_DNA"/>
</dbReference>
<evidence type="ECO:0000313" key="3">
    <source>
        <dbReference type="EMBL" id="KAF2269985.1"/>
    </source>
</evidence>
<dbReference type="Gene3D" id="2.60.40.420">
    <property type="entry name" value="Cupredoxins - blue copper proteins"/>
    <property type="match status" value="1"/>
</dbReference>
<protein>
    <recommendedName>
        <fullName evidence="5">Cupredoxin</fullName>
    </recommendedName>
</protein>
<keyword evidence="2" id="KW-0732">Signal</keyword>
<gene>
    <name evidence="3" type="ORF">CC78DRAFT_539262</name>
</gene>
<dbReference type="InterPro" id="IPR052953">
    <property type="entry name" value="Ser-rich/MCO-related"/>
</dbReference>
<name>A0A9P4NBH5_9PLEO</name>
<reference evidence="4" key="1">
    <citation type="journal article" date="2020" name="Stud. Mycol.">
        <title>101 Dothideomycetes genomes: A test case for predicting lifestyles and emergence of pathogens.</title>
        <authorList>
            <person name="Haridas S."/>
            <person name="Albert R."/>
            <person name="Binder M."/>
            <person name="Bloem J."/>
            <person name="LaButti K."/>
            <person name="Salamov A."/>
            <person name="Andreopoulos B."/>
            <person name="Baker S."/>
            <person name="Barry K."/>
            <person name="Bills G."/>
            <person name="Bluhm B."/>
            <person name="Cannon C."/>
            <person name="Castanera R."/>
            <person name="Culley D."/>
            <person name="Daum C."/>
            <person name="Ezra D."/>
            <person name="Gonzalez J."/>
            <person name="Henrissat B."/>
            <person name="Kuo A."/>
            <person name="Liang C."/>
            <person name="Lipzen A."/>
            <person name="Lutzoni F."/>
            <person name="Magnuson J."/>
            <person name="Mondo S."/>
            <person name="Nolan M."/>
            <person name="Ohm R."/>
            <person name="Pangilinan J."/>
            <person name="Park H.-J."/>
            <person name="Ramirez L."/>
            <person name="Alfaro M."/>
            <person name="Sun H."/>
            <person name="Tritt A."/>
            <person name="Yoshinaga Y."/>
            <person name="Zwiers L.-H."/>
            <person name="Turgeon B."/>
            <person name="Goodwin S."/>
            <person name="Spatafora J."/>
            <person name="Crous P."/>
            <person name="Grigoriev I."/>
        </authorList>
    </citation>
    <scope>NUCLEOTIDE SEQUENCE [LARGE SCALE GENOMIC DNA]</scope>
    <source>
        <strain evidence="4">CBS 304.66</strain>
    </source>
</reference>
<dbReference type="CDD" id="cd00920">
    <property type="entry name" value="Cupredoxin"/>
    <property type="match status" value="1"/>
</dbReference>
<accession>A0A9P4NBH5</accession>
<evidence type="ECO:0000313" key="4">
    <source>
        <dbReference type="Proteomes" id="UP000800093"/>
    </source>
</evidence>
<evidence type="ECO:0000256" key="2">
    <source>
        <dbReference type="SAM" id="SignalP"/>
    </source>
</evidence>
<comment type="caution">
    <text evidence="3">The sequence shown here is derived from an EMBL/GenBank/DDBJ whole genome shotgun (WGS) entry which is preliminary data.</text>
</comment>
<dbReference type="AlphaFoldDB" id="A0A9P4NBH5"/>
<feature type="region of interest" description="Disordered" evidence="1">
    <location>
        <begin position="138"/>
        <end position="178"/>
    </location>
</feature>
<feature type="signal peptide" evidence="2">
    <location>
        <begin position="1"/>
        <end position="18"/>
    </location>
</feature>
<feature type="compositionally biased region" description="Low complexity" evidence="1">
    <location>
        <begin position="157"/>
        <end position="173"/>
    </location>
</feature>
<evidence type="ECO:0000256" key="1">
    <source>
        <dbReference type="SAM" id="MobiDB-lite"/>
    </source>
</evidence>